<protein>
    <submittedName>
        <fullName evidence="2">Uncharacterized protein</fullName>
    </submittedName>
</protein>
<dbReference type="WBParaSite" id="L893_g21089.t1">
    <property type="protein sequence ID" value="L893_g21089.t1"/>
    <property type="gene ID" value="L893_g21089"/>
</dbReference>
<dbReference type="Proteomes" id="UP000095287">
    <property type="component" value="Unplaced"/>
</dbReference>
<reference evidence="2" key="1">
    <citation type="submission" date="2016-11" db="UniProtKB">
        <authorList>
            <consortium name="WormBaseParasite"/>
        </authorList>
    </citation>
    <scope>IDENTIFICATION</scope>
</reference>
<proteinExistence type="predicted"/>
<dbReference type="AlphaFoldDB" id="A0A1I7YYW8"/>
<name>A0A1I7YYW8_9BILA</name>
<accession>A0A1I7YYW8</accession>
<organism evidence="1 2">
    <name type="scientific">Steinernema glaseri</name>
    <dbReference type="NCBI Taxonomy" id="37863"/>
    <lineage>
        <taxon>Eukaryota</taxon>
        <taxon>Metazoa</taxon>
        <taxon>Ecdysozoa</taxon>
        <taxon>Nematoda</taxon>
        <taxon>Chromadorea</taxon>
        <taxon>Rhabditida</taxon>
        <taxon>Tylenchina</taxon>
        <taxon>Panagrolaimomorpha</taxon>
        <taxon>Strongyloidoidea</taxon>
        <taxon>Steinernematidae</taxon>
        <taxon>Steinernema</taxon>
    </lineage>
</organism>
<evidence type="ECO:0000313" key="1">
    <source>
        <dbReference type="Proteomes" id="UP000095287"/>
    </source>
</evidence>
<keyword evidence="1" id="KW-1185">Reference proteome</keyword>
<sequence length="215" mass="24612">MVALVNVGKRLLRITPTPELRGTLWHSYKFPSNSPQLVYTTHYFFSRMDRWNSNSSKPSTTPRDVLAPGQQCCELPLHRAHVPLCRAIISGGCLALIMANIIRLSRAPRRSARFNYNNCIRRLYLAIIKAPGTVSKGTMSHGEQEEYNGGRQTNVELWWWRRRGILAGWEASNPFHKQCMRGEKRSLARIISADKYLASIVRYVQVLPYPTSLLQ</sequence>
<evidence type="ECO:0000313" key="2">
    <source>
        <dbReference type="WBParaSite" id="L893_g21089.t1"/>
    </source>
</evidence>